<dbReference type="Proteomes" id="UP000076858">
    <property type="component" value="Unassembled WGS sequence"/>
</dbReference>
<keyword evidence="1" id="KW-0732">Signal</keyword>
<gene>
    <name evidence="2" type="ORF">APZ42_031968</name>
</gene>
<proteinExistence type="predicted"/>
<evidence type="ECO:0008006" key="4">
    <source>
        <dbReference type="Google" id="ProtNLM"/>
    </source>
</evidence>
<name>A0A164MF92_9CRUS</name>
<accession>A0A164MF92</accession>
<sequence>MAQIHIRILESFIFLLHFHLMMARAQRPAARPLNNCRTLTTLGPADDFKTSRLYSCDAEQRTTR</sequence>
<organism evidence="2 3">
    <name type="scientific">Daphnia magna</name>
    <dbReference type="NCBI Taxonomy" id="35525"/>
    <lineage>
        <taxon>Eukaryota</taxon>
        <taxon>Metazoa</taxon>
        <taxon>Ecdysozoa</taxon>
        <taxon>Arthropoda</taxon>
        <taxon>Crustacea</taxon>
        <taxon>Branchiopoda</taxon>
        <taxon>Diplostraca</taxon>
        <taxon>Cladocera</taxon>
        <taxon>Anomopoda</taxon>
        <taxon>Daphniidae</taxon>
        <taxon>Daphnia</taxon>
    </lineage>
</organism>
<protein>
    <recommendedName>
        <fullName evidence="4">Secreted protein</fullName>
    </recommendedName>
</protein>
<dbReference type="EMBL" id="LRGB01003024">
    <property type="protein sequence ID" value="KZS05007.1"/>
    <property type="molecule type" value="Genomic_DNA"/>
</dbReference>
<feature type="signal peptide" evidence="1">
    <location>
        <begin position="1"/>
        <end position="25"/>
    </location>
</feature>
<feature type="chain" id="PRO_5007851720" description="Secreted protein" evidence="1">
    <location>
        <begin position="26"/>
        <end position="64"/>
    </location>
</feature>
<reference evidence="2 3" key="1">
    <citation type="submission" date="2016-03" db="EMBL/GenBank/DDBJ databases">
        <title>EvidentialGene: Evidence-directed Construction of Genes on Genomes.</title>
        <authorList>
            <person name="Gilbert D.G."/>
            <person name="Choi J.-H."/>
            <person name="Mockaitis K."/>
            <person name="Colbourne J."/>
            <person name="Pfrender M."/>
        </authorList>
    </citation>
    <scope>NUCLEOTIDE SEQUENCE [LARGE SCALE GENOMIC DNA]</scope>
    <source>
        <strain evidence="2 3">Xinb3</strain>
        <tissue evidence="2">Complete organism</tissue>
    </source>
</reference>
<evidence type="ECO:0000256" key="1">
    <source>
        <dbReference type="SAM" id="SignalP"/>
    </source>
</evidence>
<comment type="caution">
    <text evidence="2">The sequence shown here is derived from an EMBL/GenBank/DDBJ whole genome shotgun (WGS) entry which is preliminary data.</text>
</comment>
<evidence type="ECO:0000313" key="2">
    <source>
        <dbReference type="EMBL" id="KZS05007.1"/>
    </source>
</evidence>
<dbReference type="AlphaFoldDB" id="A0A164MF92"/>
<keyword evidence="3" id="KW-1185">Reference proteome</keyword>
<evidence type="ECO:0000313" key="3">
    <source>
        <dbReference type="Proteomes" id="UP000076858"/>
    </source>
</evidence>